<evidence type="ECO:0000313" key="2">
    <source>
        <dbReference type="EMBL" id="CAA9590634.1"/>
    </source>
</evidence>
<sequence>MKRRHEVTPQNFKIDVAKQLTAQPPAKNRAQGI</sequence>
<dbReference type="EMBL" id="CADCWO010000267">
    <property type="protein sequence ID" value="CAA9590634.1"/>
    <property type="molecule type" value="Genomic_DNA"/>
</dbReference>
<proteinExistence type="predicted"/>
<reference evidence="2" key="1">
    <citation type="submission" date="2020-02" db="EMBL/GenBank/DDBJ databases">
        <authorList>
            <person name="Meier V. D."/>
        </authorList>
    </citation>
    <scope>NUCLEOTIDE SEQUENCE</scope>
    <source>
        <strain evidence="2">AVDCRST_MAG81</strain>
    </source>
</reference>
<dbReference type="AlphaFoldDB" id="A0A6J4VVF9"/>
<protein>
    <submittedName>
        <fullName evidence="2">Uncharacterized protein</fullName>
    </submittedName>
</protein>
<accession>A0A6J4VVF9</accession>
<organism evidence="2">
    <name type="scientific">uncultured Synechococcales cyanobacterium</name>
    <dbReference type="NCBI Taxonomy" id="1936017"/>
    <lineage>
        <taxon>Bacteria</taxon>
        <taxon>Bacillati</taxon>
        <taxon>Cyanobacteriota</taxon>
        <taxon>Cyanophyceae</taxon>
        <taxon>Synechococcales</taxon>
        <taxon>environmental samples</taxon>
    </lineage>
</organism>
<evidence type="ECO:0000256" key="1">
    <source>
        <dbReference type="SAM" id="MobiDB-lite"/>
    </source>
</evidence>
<name>A0A6J4VVF9_9CYAN</name>
<feature type="region of interest" description="Disordered" evidence="1">
    <location>
        <begin position="1"/>
        <end position="33"/>
    </location>
</feature>
<gene>
    <name evidence="2" type="ORF">AVDCRST_MAG81-5232</name>
</gene>